<dbReference type="PROSITE" id="PS51387">
    <property type="entry name" value="FAD_PCMH"/>
    <property type="match status" value="1"/>
</dbReference>
<dbReference type="Gene3D" id="3.40.462.20">
    <property type="match status" value="1"/>
</dbReference>
<dbReference type="EMBL" id="LNIX01000037">
    <property type="protein sequence ID" value="OXA39808.1"/>
    <property type="molecule type" value="Genomic_DNA"/>
</dbReference>
<evidence type="ECO:0000256" key="2">
    <source>
        <dbReference type="ARBA" id="ARBA00004275"/>
    </source>
</evidence>
<dbReference type="Proteomes" id="UP000198287">
    <property type="component" value="Unassembled WGS sequence"/>
</dbReference>
<feature type="domain" description="FAD-binding PCMH-type" evidence="9">
    <location>
        <begin position="93"/>
        <end position="266"/>
    </location>
</feature>
<evidence type="ECO:0000256" key="5">
    <source>
        <dbReference type="ARBA" id="ARBA00022827"/>
    </source>
</evidence>
<evidence type="ECO:0000313" key="10">
    <source>
        <dbReference type="EMBL" id="OXA39808.1"/>
    </source>
</evidence>
<evidence type="ECO:0000256" key="7">
    <source>
        <dbReference type="ARBA" id="ARBA00023140"/>
    </source>
</evidence>
<sequence length="590" mass="66018">MAFNVKKIASNLFVLILYSSVLTFAGASHRQDHIFPHKGSTTNQRCEPAPINLPLLRDCLSSLGSDPYTYLIDPLSHPTYYEVVNHQWNTRHEKVYPPAYFLPTCTSDVQNMVRCGLANHIPLVPNSGGHSYESLSYGSNSTIIVDFRLMTSVTLLDDGITAEIQPGALLATVYAKLWMAGKRGIPAGMCLTVAIGGNALGGGVGYMDAMYGLATDSVVEFEMVTSAGDAVVANEVTNSDLFWALRGVGPGFIGMVTSLKMKTFDASNINVTFVSIRYAHLKEFVTAMNDLQEWVEWARVNEPNILLVSGIGHENYTSEFPYYIPGFEIGLYHIQDSTINPASSDNFFAGIDLIFGSGHSDPKPRILPVKFPTYLDFISYDLYYTPVNFPLSNGTTVQIGRISHPILNQDPAFAYPPVGSSPQAFEAVQLKRLLFLKKEMAVERFLKTKSFFVKRNLTLDEIQGLYDLIQKIPLNRAWILISTEGSRISAVGRTETAYVHRDALFNFYLNVEAIPQYGDPWGDLDWLYGLWEAGRSFDSGETYQNYPDLDLDDHFERNYAENFDRLVTCKAKWDPENYFNWTLSLPVVVD</sequence>
<evidence type="ECO:0000256" key="6">
    <source>
        <dbReference type="ARBA" id="ARBA00023002"/>
    </source>
</evidence>
<dbReference type="PANTHER" id="PTHR42973:SF39">
    <property type="entry name" value="FAD-BINDING PCMH-TYPE DOMAIN-CONTAINING PROTEIN"/>
    <property type="match status" value="1"/>
</dbReference>
<evidence type="ECO:0000256" key="3">
    <source>
        <dbReference type="ARBA" id="ARBA00005466"/>
    </source>
</evidence>
<organism evidence="10 11">
    <name type="scientific">Folsomia candida</name>
    <name type="common">Springtail</name>
    <dbReference type="NCBI Taxonomy" id="158441"/>
    <lineage>
        <taxon>Eukaryota</taxon>
        <taxon>Metazoa</taxon>
        <taxon>Ecdysozoa</taxon>
        <taxon>Arthropoda</taxon>
        <taxon>Hexapoda</taxon>
        <taxon>Collembola</taxon>
        <taxon>Entomobryomorpha</taxon>
        <taxon>Isotomoidea</taxon>
        <taxon>Isotomidae</taxon>
        <taxon>Proisotominae</taxon>
        <taxon>Folsomia</taxon>
    </lineage>
</organism>
<dbReference type="PROSITE" id="PS00862">
    <property type="entry name" value="OX2_COVAL_FAD"/>
    <property type="match status" value="1"/>
</dbReference>
<feature type="chain" id="PRO_5012217675" evidence="8">
    <location>
        <begin position="28"/>
        <end position="590"/>
    </location>
</feature>
<comment type="caution">
    <text evidence="10">The sequence shown here is derived from an EMBL/GenBank/DDBJ whole genome shotgun (WGS) entry which is preliminary data.</text>
</comment>
<keyword evidence="8" id="KW-0732">Signal</keyword>
<dbReference type="InterPro" id="IPR012951">
    <property type="entry name" value="BBE"/>
</dbReference>
<proteinExistence type="inferred from homology"/>
<comment type="similarity">
    <text evidence="3">Belongs to the oxygen-dependent FAD-linked oxidoreductase family.</text>
</comment>
<dbReference type="GO" id="GO:0005777">
    <property type="term" value="C:peroxisome"/>
    <property type="evidence" value="ECO:0007669"/>
    <property type="project" value="UniProtKB-SubCell"/>
</dbReference>
<feature type="signal peptide" evidence="8">
    <location>
        <begin position="1"/>
        <end position="27"/>
    </location>
</feature>
<accession>A0A226D4Q2</accession>
<keyword evidence="5" id="KW-0274">FAD</keyword>
<dbReference type="InterPro" id="IPR016169">
    <property type="entry name" value="FAD-bd_PCMH_sub2"/>
</dbReference>
<evidence type="ECO:0000259" key="9">
    <source>
        <dbReference type="PROSITE" id="PS51387"/>
    </source>
</evidence>
<gene>
    <name evidence="10" type="ORF">Fcan01_25474</name>
</gene>
<dbReference type="InterPro" id="IPR006094">
    <property type="entry name" value="Oxid_FAD_bind_N"/>
</dbReference>
<dbReference type="OrthoDB" id="8250697at2759"/>
<dbReference type="Pfam" id="PF08031">
    <property type="entry name" value="BBE"/>
    <property type="match status" value="1"/>
</dbReference>
<comment type="cofactor">
    <cofactor evidence="1">
        <name>FAD</name>
        <dbReference type="ChEBI" id="CHEBI:57692"/>
    </cofactor>
</comment>
<dbReference type="InterPro" id="IPR006093">
    <property type="entry name" value="Oxy_OxRdtase_FAD_BS"/>
</dbReference>
<dbReference type="InterPro" id="IPR036318">
    <property type="entry name" value="FAD-bd_PCMH-like_sf"/>
</dbReference>
<dbReference type="InterPro" id="IPR050416">
    <property type="entry name" value="FAD-linked_Oxidoreductase"/>
</dbReference>
<name>A0A226D4Q2_FOLCA</name>
<dbReference type="Gene3D" id="3.30.465.10">
    <property type="match status" value="2"/>
</dbReference>
<comment type="subcellular location">
    <subcellularLocation>
        <location evidence="2">Peroxisome</location>
    </subcellularLocation>
</comment>
<keyword evidence="11" id="KW-1185">Reference proteome</keyword>
<dbReference type="GO" id="GO:0071949">
    <property type="term" value="F:FAD binding"/>
    <property type="evidence" value="ECO:0007669"/>
    <property type="project" value="InterPro"/>
</dbReference>
<keyword evidence="4" id="KW-0285">Flavoprotein</keyword>
<dbReference type="SUPFAM" id="SSF56176">
    <property type="entry name" value="FAD-binding/transporter-associated domain-like"/>
    <property type="match status" value="1"/>
</dbReference>
<dbReference type="UniPathway" id="UPA00991">
    <property type="reaction ID" value="UER00939"/>
</dbReference>
<dbReference type="Pfam" id="PF01565">
    <property type="entry name" value="FAD_binding_4"/>
    <property type="match status" value="1"/>
</dbReference>
<dbReference type="GO" id="GO:0016491">
    <property type="term" value="F:oxidoreductase activity"/>
    <property type="evidence" value="ECO:0007669"/>
    <property type="project" value="UniProtKB-KW"/>
</dbReference>
<dbReference type="AlphaFoldDB" id="A0A226D4Q2"/>
<keyword evidence="6" id="KW-0560">Oxidoreductase</keyword>
<evidence type="ECO:0000313" key="11">
    <source>
        <dbReference type="Proteomes" id="UP000198287"/>
    </source>
</evidence>
<dbReference type="InterPro" id="IPR016166">
    <property type="entry name" value="FAD-bd_PCMH"/>
</dbReference>
<reference evidence="10 11" key="1">
    <citation type="submission" date="2015-12" db="EMBL/GenBank/DDBJ databases">
        <title>The genome of Folsomia candida.</title>
        <authorList>
            <person name="Faddeeva A."/>
            <person name="Derks M.F."/>
            <person name="Anvar Y."/>
            <person name="Smit S."/>
            <person name="Van Straalen N."/>
            <person name="Roelofs D."/>
        </authorList>
    </citation>
    <scope>NUCLEOTIDE SEQUENCE [LARGE SCALE GENOMIC DNA]</scope>
    <source>
        <strain evidence="10 11">VU population</strain>
        <tissue evidence="10">Whole body</tissue>
    </source>
</reference>
<evidence type="ECO:0000256" key="1">
    <source>
        <dbReference type="ARBA" id="ARBA00001974"/>
    </source>
</evidence>
<dbReference type="PANTHER" id="PTHR42973">
    <property type="entry name" value="BINDING OXIDOREDUCTASE, PUTATIVE (AFU_ORTHOLOGUE AFUA_1G17690)-RELATED"/>
    <property type="match status" value="1"/>
</dbReference>
<keyword evidence="7" id="KW-0576">Peroxisome</keyword>
<protein>
    <submittedName>
        <fullName evidence="10">Reticuline oxidase</fullName>
    </submittedName>
</protein>
<evidence type="ECO:0000256" key="8">
    <source>
        <dbReference type="SAM" id="SignalP"/>
    </source>
</evidence>
<evidence type="ECO:0000256" key="4">
    <source>
        <dbReference type="ARBA" id="ARBA00022630"/>
    </source>
</evidence>